<evidence type="ECO:0000256" key="3">
    <source>
        <dbReference type="ARBA" id="ARBA00012438"/>
    </source>
</evidence>
<dbReference type="Gene3D" id="3.30.450.40">
    <property type="match status" value="1"/>
</dbReference>
<evidence type="ECO:0000256" key="10">
    <source>
        <dbReference type="SAM" id="MobiDB-lite"/>
    </source>
</evidence>
<dbReference type="CDD" id="cd00082">
    <property type="entry name" value="HisKA"/>
    <property type="match status" value="1"/>
</dbReference>
<evidence type="ECO:0000256" key="2">
    <source>
        <dbReference type="ARBA" id="ARBA00004370"/>
    </source>
</evidence>
<dbReference type="PROSITE" id="PS50885">
    <property type="entry name" value="HAMP"/>
    <property type="match status" value="1"/>
</dbReference>
<evidence type="ECO:0000256" key="11">
    <source>
        <dbReference type="SAM" id="Phobius"/>
    </source>
</evidence>
<feature type="modified residue" description="4-aspartylphosphate" evidence="8">
    <location>
        <position position="1216"/>
    </location>
</feature>
<evidence type="ECO:0000259" key="14">
    <source>
        <dbReference type="PROSITE" id="PS50885"/>
    </source>
</evidence>
<dbReference type="InterPro" id="IPR003660">
    <property type="entry name" value="HAMP_dom"/>
</dbReference>
<feature type="transmembrane region" description="Helical" evidence="11">
    <location>
        <begin position="20"/>
        <end position="41"/>
    </location>
</feature>
<keyword evidence="9" id="KW-0175">Coiled coil</keyword>
<dbReference type="CDD" id="cd16922">
    <property type="entry name" value="HATPase_EvgS-ArcB-TorS-like"/>
    <property type="match status" value="1"/>
</dbReference>
<evidence type="ECO:0000256" key="6">
    <source>
        <dbReference type="ARBA" id="ARBA00022777"/>
    </source>
</evidence>
<comment type="subcellular location">
    <subcellularLocation>
        <location evidence="2">Membrane</location>
    </subcellularLocation>
</comment>
<protein>
    <recommendedName>
        <fullName evidence="3">histidine kinase</fullName>
        <ecNumber evidence="3">2.7.13.3</ecNumber>
    </recommendedName>
</protein>
<sequence>MPKQNQKNETANNFWKKPFWRLFISLTVLSTIPMIIVIATISFTKWGILFALFTACLLNALLAHDLINQSSNHLYELNQWIHEVTAGKLEKKHCSVSNTAIQGVFFSFQMLVNHLMNIRDICASISKGDYSKFFAEPPLSGSIEAYVDKIRHKVKDAGLVAERHLNFLNNVPVPIIILNRKLELEYMNLAAETMFHAPISKCLGVRCQDLLKADYCKTGDCKAQRALVSDITLTTVTNLHIEKVPHPVRYTNVPIHNSEGDIVGVMKFIMDISREMKLVHMAERISKGDYSVEIETQEEDNRLSAALNQMTKTLREVTQENKRQSWTKTGQTELNLRLRGEQDIQTLSENIIFYLCDYLQAPVGTFYVENDTKLRLVASYAYTHRNTVNNEFEMGESLIGQAALERKMIVFNELPNGYMHMQSGLGKEDPGALAVIPLIFHDKVLGVMEFGAVRAFTKIQLDFLQMVSETIAVAVNTAKARTRMSTLLAHSQNQSEELKVQQEELRQAYEDLEEQTKRLQNSETSLQQQHEELTQTNKALEKQTQLLEQQKQAIWKKNEALEKQQAVIQEKAKDLEIANKYKSEFLANMSHELRTPLNSILLLSGIIAEDKDSNLTDKQKEFAHTINMCGTDLLNLINEVLDLSKVESGKMELYPEHFYIQDVISVVTKTFEPVANQKQLDFNIHLSSELPAKMFNDQQRLEQILKNILSNAFKFTSQGEISLSIQRPQHTKIVKENYTFTSDQLVLFEISDTGIGIPKDKQKQVFEAFQQGDGTTKRRYGGTGLGLSIVKRMVSLMGGQVSLESAVGKGSTFSLVLPENMPEDWPHVILPTGYDTDELTKTIDSTEIPPANELSKTIEMEDESDSSETPEPEIDSDPSPDNQVDTEKPSDSEKLADTEKSIMIVTQNDTITTHLISIVEKQKYTPRIVNDPAMALTYSSVHRPSGIILDLGLPHWTCWLLYMQLQQDKKMKKIPLHWVSSLHLQPTDNHEPIFFIKKDSKDTALQSVINSMNSLCDKTLKTALIVCEKQCHLINQFETEFSMTCTHQSDILEASQYLADHSVDALFLDLSFKELQGITDISKLAQSTKKAKIPSLLFTDADIWDQEWIFPVMDESGEIQQHQFNVIERMTDETLLFFHRLKKTHAHKTDEPHLVHDRDAALKGKKFLLVDDDMRNVFAISSVLEARGATVIVGRNGNEGMKCLDGNQNIDLVLMDIMMPEMDGYEAITTIRNMPEYKKLPIIALTAKAMKKDRDKCIQAGADDYMPKPVYPDKLISMLRLWLNR</sequence>
<evidence type="ECO:0000313" key="15">
    <source>
        <dbReference type="EMBL" id="ETR72556.1"/>
    </source>
</evidence>
<keyword evidence="11" id="KW-0812">Transmembrane</keyword>
<dbReference type="SMART" id="SM00448">
    <property type="entry name" value="REC"/>
    <property type="match status" value="1"/>
</dbReference>
<dbReference type="Pfam" id="PF00512">
    <property type="entry name" value="HisKA"/>
    <property type="match status" value="1"/>
</dbReference>
<comment type="catalytic activity">
    <reaction evidence="1">
        <text>ATP + protein L-histidine = ADP + protein N-phospho-L-histidine.</text>
        <dbReference type="EC" id="2.7.13.3"/>
    </reaction>
</comment>
<feature type="coiled-coil region" evidence="9">
    <location>
        <begin position="488"/>
        <end position="578"/>
    </location>
</feature>
<dbReference type="SUPFAM" id="SSF47384">
    <property type="entry name" value="Homodimeric domain of signal transducing histidine kinase"/>
    <property type="match status" value="1"/>
</dbReference>
<keyword evidence="5" id="KW-0808">Transferase</keyword>
<evidence type="ECO:0000256" key="5">
    <source>
        <dbReference type="ARBA" id="ARBA00022679"/>
    </source>
</evidence>
<dbReference type="PROSITE" id="PS50109">
    <property type="entry name" value="HIS_KIN"/>
    <property type="match status" value="1"/>
</dbReference>
<dbReference type="Pfam" id="PF13185">
    <property type="entry name" value="GAF_2"/>
    <property type="match status" value="1"/>
</dbReference>
<feature type="domain" description="HAMP" evidence="14">
    <location>
        <begin position="277"/>
        <end position="319"/>
    </location>
</feature>
<dbReference type="Pfam" id="PF02518">
    <property type="entry name" value="HATPase_c"/>
    <property type="match status" value="1"/>
</dbReference>
<dbReference type="PANTHER" id="PTHR45339:SF1">
    <property type="entry name" value="HYBRID SIGNAL TRANSDUCTION HISTIDINE KINASE J"/>
    <property type="match status" value="1"/>
</dbReference>
<keyword evidence="7" id="KW-0902">Two-component regulatory system</keyword>
<organism evidence="15 16">
    <name type="scientific">Candidatus Magnetoglobus multicellularis str. Araruama</name>
    <dbReference type="NCBI Taxonomy" id="890399"/>
    <lineage>
        <taxon>Bacteria</taxon>
        <taxon>Pseudomonadati</taxon>
        <taxon>Thermodesulfobacteriota</taxon>
        <taxon>Desulfobacteria</taxon>
        <taxon>Desulfobacterales</taxon>
        <taxon>Desulfobacteraceae</taxon>
        <taxon>Candidatus Magnetoglobus</taxon>
    </lineage>
</organism>
<evidence type="ECO:0000256" key="4">
    <source>
        <dbReference type="ARBA" id="ARBA00022553"/>
    </source>
</evidence>
<feature type="region of interest" description="Disordered" evidence="10">
    <location>
        <begin position="841"/>
        <end position="899"/>
    </location>
</feature>
<comment type="caution">
    <text evidence="15">The sequence shown here is derived from an EMBL/GenBank/DDBJ whole genome shotgun (WGS) entry which is preliminary data.</text>
</comment>
<dbReference type="SUPFAM" id="SSF55874">
    <property type="entry name" value="ATPase domain of HSP90 chaperone/DNA topoisomerase II/histidine kinase"/>
    <property type="match status" value="1"/>
</dbReference>
<dbReference type="InterPro" id="IPR003594">
    <property type="entry name" value="HATPase_dom"/>
</dbReference>
<dbReference type="EMBL" id="ATBP01000136">
    <property type="protein sequence ID" value="ETR72556.1"/>
    <property type="molecule type" value="Genomic_DNA"/>
</dbReference>
<dbReference type="SUPFAM" id="SSF55785">
    <property type="entry name" value="PYP-like sensor domain (PAS domain)"/>
    <property type="match status" value="1"/>
</dbReference>
<dbReference type="Pfam" id="PF08448">
    <property type="entry name" value="PAS_4"/>
    <property type="match status" value="1"/>
</dbReference>
<dbReference type="InterPro" id="IPR003018">
    <property type="entry name" value="GAF"/>
</dbReference>
<feature type="domain" description="Response regulatory" evidence="13">
    <location>
        <begin position="1166"/>
        <end position="1283"/>
    </location>
</feature>
<keyword evidence="4 8" id="KW-0597">Phosphoprotein</keyword>
<dbReference type="InterPro" id="IPR013656">
    <property type="entry name" value="PAS_4"/>
</dbReference>
<keyword evidence="6 15" id="KW-0418">Kinase</keyword>
<dbReference type="SMART" id="SM00387">
    <property type="entry name" value="HATPase_c"/>
    <property type="match status" value="1"/>
</dbReference>
<accession>A0A1V1PCQ3</accession>
<dbReference type="InterPro" id="IPR001789">
    <property type="entry name" value="Sig_transdc_resp-reg_receiver"/>
</dbReference>
<dbReference type="InterPro" id="IPR036890">
    <property type="entry name" value="HATPase_C_sf"/>
</dbReference>
<evidence type="ECO:0000256" key="1">
    <source>
        <dbReference type="ARBA" id="ARBA00000085"/>
    </source>
</evidence>
<proteinExistence type="predicted"/>
<dbReference type="EC" id="2.7.13.3" evidence="3"/>
<dbReference type="Gene3D" id="3.30.450.20">
    <property type="entry name" value="PAS domain"/>
    <property type="match status" value="1"/>
</dbReference>
<keyword evidence="11" id="KW-0472">Membrane</keyword>
<evidence type="ECO:0000256" key="9">
    <source>
        <dbReference type="SAM" id="Coils"/>
    </source>
</evidence>
<name>A0A1V1PCQ3_9BACT</name>
<dbReference type="Pfam" id="PF00072">
    <property type="entry name" value="Response_reg"/>
    <property type="match status" value="1"/>
</dbReference>
<dbReference type="PROSITE" id="PS50110">
    <property type="entry name" value="RESPONSE_REGULATORY"/>
    <property type="match status" value="1"/>
</dbReference>
<dbReference type="InterPro" id="IPR029016">
    <property type="entry name" value="GAF-like_dom_sf"/>
</dbReference>
<dbReference type="Gene3D" id="3.40.50.2300">
    <property type="match status" value="2"/>
</dbReference>
<dbReference type="InterPro" id="IPR004358">
    <property type="entry name" value="Sig_transdc_His_kin-like_C"/>
</dbReference>
<dbReference type="PANTHER" id="PTHR45339">
    <property type="entry name" value="HYBRID SIGNAL TRANSDUCTION HISTIDINE KINASE J"/>
    <property type="match status" value="1"/>
</dbReference>
<evidence type="ECO:0000259" key="13">
    <source>
        <dbReference type="PROSITE" id="PS50110"/>
    </source>
</evidence>
<dbReference type="SUPFAM" id="SSF52172">
    <property type="entry name" value="CheY-like"/>
    <property type="match status" value="2"/>
</dbReference>
<feature type="compositionally biased region" description="Basic and acidic residues" evidence="10">
    <location>
        <begin position="885"/>
        <end position="899"/>
    </location>
</feature>
<dbReference type="InterPro" id="IPR011006">
    <property type="entry name" value="CheY-like_superfamily"/>
</dbReference>
<reference evidence="16" key="1">
    <citation type="submission" date="2012-11" db="EMBL/GenBank/DDBJ databases">
        <authorList>
            <person name="Lucero-Rivera Y.E."/>
            <person name="Tovar-Ramirez D."/>
        </authorList>
    </citation>
    <scope>NUCLEOTIDE SEQUENCE [LARGE SCALE GENOMIC DNA]</scope>
    <source>
        <strain evidence="16">Araruama</strain>
    </source>
</reference>
<dbReference type="InterPro" id="IPR035965">
    <property type="entry name" value="PAS-like_dom_sf"/>
</dbReference>
<dbReference type="CDD" id="cd17546">
    <property type="entry name" value="REC_hyHK_CKI1_RcsC-like"/>
    <property type="match status" value="1"/>
</dbReference>
<gene>
    <name evidence="15" type="ORF">OMM_01627</name>
</gene>
<dbReference type="FunFam" id="3.30.565.10:FF:000010">
    <property type="entry name" value="Sensor histidine kinase RcsC"/>
    <property type="match status" value="1"/>
</dbReference>
<dbReference type="Proteomes" id="UP000189670">
    <property type="component" value="Unassembled WGS sequence"/>
</dbReference>
<dbReference type="Gene3D" id="3.30.565.10">
    <property type="entry name" value="Histidine kinase-like ATPase, C-terminal domain"/>
    <property type="match status" value="1"/>
</dbReference>
<dbReference type="SMART" id="SM00065">
    <property type="entry name" value="GAF"/>
    <property type="match status" value="1"/>
</dbReference>
<dbReference type="GO" id="GO:0000155">
    <property type="term" value="F:phosphorelay sensor kinase activity"/>
    <property type="evidence" value="ECO:0007669"/>
    <property type="project" value="InterPro"/>
</dbReference>
<evidence type="ECO:0000256" key="7">
    <source>
        <dbReference type="ARBA" id="ARBA00023012"/>
    </source>
</evidence>
<evidence type="ECO:0000256" key="8">
    <source>
        <dbReference type="PROSITE-ProRule" id="PRU00169"/>
    </source>
</evidence>
<dbReference type="GO" id="GO:0016020">
    <property type="term" value="C:membrane"/>
    <property type="evidence" value="ECO:0007669"/>
    <property type="project" value="UniProtKB-SubCell"/>
</dbReference>
<dbReference type="SUPFAM" id="SSF55781">
    <property type="entry name" value="GAF domain-like"/>
    <property type="match status" value="1"/>
</dbReference>
<keyword evidence="11" id="KW-1133">Transmembrane helix</keyword>
<dbReference type="InterPro" id="IPR005467">
    <property type="entry name" value="His_kinase_dom"/>
</dbReference>
<feature type="compositionally biased region" description="Acidic residues" evidence="10">
    <location>
        <begin position="860"/>
        <end position="878"/>
    </location>
</feature>
<dbReference type="Gene3D" id="1.10.287.130">
    <property type="match status" value="1"/>
</dbReference>
<dbReference type="PRINTS" id="PR00344">
    <property type="entry name" value="BCTRLSENSOR"/>
</dbReference>
<evidence type="ECO:0000259" key="12">
    <source>
        <dbReference type="PROSITE" id="PS50109"/>
    </source>
</evidence>
<dbReference type="InterPro" id="IPR036097">
    <property type="entry name" value="HisK_dim/P_sf"/>
</dbReference>
<feature type="domain" description="Histidine kinase" evidence="12">
    <location>
        <begin position="588"/>
        <end position="821"/>
    </location>
</feature>
<dbReference type="CDD" id="cd06225">
    <property type="entry name" value="HAMP"/>
    <property type="match status" value="1"/>
</dbReference>
<evidence type="ECO:0000313" key="16">
    <source>
        <dbReference type="Proteomes" id="UP000189670"/>
    </source>
</evidence>
<dbReference type="InterPro" id="IPR003661">
    <property type="entry name" value="HisK_dim/P_dom"/>
</dbReference>
<dbReference type="SMART" id="SM00388">
    <property type="entry name" value="HisKA"/>
    <property type="match status" value="1"/>
</dbReference>